<feature type="compositionally biased region" description="Low complexity" evidence="1">
    <location>
        <begin position="39"/>
        <end position="50"/>
    </location>
</feature>
<dbReference type="GO" id="GO:0005524">
    <property type="term" value="F:ATP binding"/>
    <property type="evidence" value="ECO:0007669"/>
    <property type="project" value="UniProtKB-KW"/>
</dbReference>
<feature type="region of interest" description="Disordered" evidence="1">
    <location>
        <begin position="456"/>
        <end position="528"/>
    </location>
</feature>
<protein>
    <submittedName>
        <fullName evidence="3">ATP-binding protein</fullName>
    </submittedName>
</protein>
<feature type="compositionally biased region" description="Basic and acidic residues" evidence="1">
    <location>
        <begin position="1"/>
        <end position="14"/>
    </location>
</feature>
<dbReference type="EMBL" id="JAMQGM010000001">
    <property type="protein sequence ID" value="MCM2575961.1"/>
    <property type="molecule type" value="Genomic_DNA"/>
</dbReference>
<dbReference type="Gene3D" id="3.40.50.300">
    <property type="entry name" value="P-loop containing nucleotide triphosphate hydrolases"/>
    <property type="match status" value="1"/>
</dbReference>
<keyword evidence="4" id="KW-1185">Reference proteome</keyword>
<sequence>MTAQTHPDEQELPHGRSGAAGKAEAAPVPSSGAGDGADGPDPGDVSAPGGTAERAAPGVALDEADPRAWDDGLIARRAQDPAGPRTGGHRPPLPGLRESGSATIPAPSRGAGRGHPEPFAPGSVRRGFSRPLRVRLDALRELVGLSRARLDGRTLFEAGRVLEEATARNRLSLDHTVVAIAGATGSGKSSVFNALAAGPVSEAGVRRPTTSETVACVWSDGADGLLDRLGVPPRLRRRPQRLHDPVLRGLVLLDLPDHDSAMPGHREQVDRLLGLVDAVVWIVDPEKYADAVLHERYLRPLAGYAEVSVVVLNQVDRLPGEASVQVLDDLRRLLDEDGVALGEHGEAGAAVLAVSALTGEGIGELRSQLGAFVAERGAPERRLAADVTGAADRLRAVCLADGRTGLTEAAREEYESRLADAVGARAAGQAAEREWMRQAGLVCGAPWRQARRLPVWRAGRRNPEKDGPGGPGIRGVLAVRPAGTLGDPASAARSAAPAVPGPEGRAGGPGPATGRHATGGPAAGAPRASRAMVEQAVRVVSGQAAAGLPEAWSLAVRDAATRGARELPRALDDAAAAVSSVCSAASPVGRGLFRPGWWSVVAVVQWLLLLLQVVGAGWAVSALLGAVGGPWTTAALVTAGSVVGGPLLAWVCRAVARGPARRYGQEVERRLSEAAAACGRSRVLEPIAAELLRYQEVRDQYLVASGGIGAGGA</sequence>
<keyword evidence="2" id="KW-1133">Transmembrane helix</keyword>
<gene>
    <name evidence="3" type="ORF">M1E25_01090</name>
</gene>
<feature type="region of interest" description="Disordered" evidence="1">
    <location>
        <begin position="1"/>
        <end position="126"/>
    </location>
</feature>
<dbReference type="InterPro" id="IPR005662">
    <property type="entry name" value="GTPase_Era-like"/>
</dbReference>
<name>A0ABT0X069_9ACTN</name>
<keyword evidence="2" id="KW-0472">Membrane</keyword>
<reference evidence="3" key="1">
    <citation type="journal article" date="2023" name="Int. J. Syst. Evol. Microbiol.">
        <title>Streptomyces meridianus sp. nov. isolated from brackish water of the Tagus estuary in Alcochete, Portugal.</title>
        <authorList>
            <person name="Santos J.D.N."/>
            <person name="Klimek D."/>
            <person name="Calusinska M."/>
            <person name="Lobo Da Cunha A."/>
            <person name="Catita J."/>
            <person name="Goncalves H."/>
            <person name="Gonzalez I."/>
            <person name="Reyes F."/>
            <person name="Lage O.M."/>
        </authorList>
    </citation>
    <scope>NUCLEOTIDE SEQUENCE</scope>
    <source>
        <strain evidence="3">MTZ3.1</strain>
    </source>
</reference>
<dbReference type="InterPro" id="IPR027417">
    <property type="entry name" value="P-loop_NTPase"/>
</dbReference>
<dbReference type="PANTHER" id="PTHR42698:SF1">
    <property type="entry name" value="GTPASE ERA, MITOCHONDRIAL"/>
    <property type="match status" value="1"/>
</dbReference>
<comment type="caution">
    <text evidence="3">The sequence shown here is derived from an EMBL/GenBank/DDBJ whole genome shotgun (WGS) entry which is preliminary data.</text>
</comment>
<feature type="compositionally biased region" description="Low complexity" evidence="1">
    <location>
        <begin position="512"/>
        <end position="528"/>
    </location>
</feature>
<organism evidence="3 4">
    <name type="scientific">Streptomyces meridianus</name>
    <dbReference type="NCBI Taxonomy" id="2938945"/>
    <lineage>
        <taxon>Bacteria</taxon>
        <taxon>Bacillati</taxon>
        <taxon>Actinomycetota</taxon>
        <taxon>Actinomycetes</taxon>
        <taxon>Kitasatosporales</taxon>
        <taxon>Streptomycetaceae</taxon>
        <taxon>Streptomyces</taxon>
    </lineage>
</organism>
<keyword evidence="3" id="KW-0067">ATP-binding</keyword>
<keyword evidence="3" id="KW-0547">Nucleotide-binding</keyword>
<feature type="compositionally biased region" description="Basic and acidic residues" evidence="1">
    <location>
        <begin position="64"/>
        <end position="79"/>
    </location>
</feature>
<evidence type="ECO:0000313" key="4">
    <source>
        <dbReference type="Proteomes" id="UP001167160"/>
    </source>
</evidence>
<accession>A0ABT0X069</accession>
<feature type="transmembrane region" description="Helical" evidence="2">
    <location>
        <begin position="631"/>
        <end position="652"/>
    </location>
</feature>
<keyword evidence="2" id="KW-0812">Transmembrane</keyword>
<dbReference type="SUPFAM" id="SSF52540">
    <property type="entry name" value="P-loop containing nucleoside triphosphate hydrolases"/>
    <property type="match status" value="1"/>
</dbReference>
<evidence type="ECO:0000313" key="3">
    <source>
        <dbReference type="EMBL" id="MCM2575961.1"/>
    </source>
</evidence>
<feature type="transmembrane region" description="Helical" evidence="2">
    <location>
        <begin position="597"/>
        <end position="619"/>
    </location>
</feature>
<dbReference type="PANTHER" id="PTHR42698">
    <property type="entry name" value="GTPASE ERA"/>
    <property type="match status" value="1"/>
</dbReference>
<evidence type="ECO:0000256" key="1">
    <source>
        <dbReference type="SAM" id="MobiDB-lite"/>
    </source>
</evidence>
<dbReference type="RefSeq" id="WP_251407906.1">
    <property type="nucleotide sequence ID" value="NZ_JAMQGM010000001.1"/>
</dbReference>
<feature type="compositionally biased region" description="Low complexity" evidence="1">
    <location>
        <begin position="488"/>
        <end position="503"/>
    </location>
</feature>
<evidence type="ECO:0000256" key="2">
    <source>
        <dbReference type="SAM" id="Phobius"/>
    </source>
</evidence>
<dbReference type="Proteomes" id="UP001167160">
    <property type="component" value="Unassembled WGS sequence"/>
</dbReference>
<proteinExistence type="predicted"/>